<evidence type="ECO:0000313" key="2">
    <source>
        <dbReference type="EMBL" id="CRL05336.1"/>
    </source>
</evidence>
<keyword evidence="1" id="KW-0732">Signal</keyword>
<dbReference type="EMBL" id="CVRI01000064">
    <property type="protein sequence ID" value="CRL05336.1"/>
    <property type="molecule type" value="Genomic_DNA"/>
</dbReference>
<keyword evidence="3" id="KW-1185">Reference proteome</keyword>
<organism evidence="2 3">
    <name type="scientific">Clunio marinus</name>
    <dbReference type="NCBI Taxonomy" id="568069"/>
    <lineage>
        <taxon>Eukaryota</taxon>
        <taxon>Metazoa</taxon>
        <taxon>Ecdysozoa</taxon>
        <taxon>Arthropoda</taxon>
        <taxon>Hexapoda</taxon>
        <taxon>Insecta</taxon>
        <taxon>Pterygota</taxon>
        <taxon>Neoptera</taxon>
        <taxon>Endopterygota</taxon>
        <taxon>Diptera</taxon>
        <taxon>Nematocera</taxon>
        <taxon>Chironomoidea</taxon>
        <taxon>Chironomidae</taxon>
        <taxon>Clunio</taxon>
    </lineage>
</organism>
<gene>
    <name evidence="2" type="ORF">CLUMA_CG018108</name>
</gene>
<feature type="signal peptide" evidence="1">
    <location>
        <begin position="1"/>
        <end position="19"/>
    </location>
</feature>
<feature type="chain" id="PRO_5012723881" evidence="1">
    <location>
        <begin position="20"/>
        <end position="65"/>
    </location>
</feature>
<evidence type="ECO:0000313" key="3">
    <source>
        <dbReference type="Proteomes" id="UP000183832"/>
    </source>
</evidence>
<accession>A0A1J1IZ19</accession>
<sequence>MSMLWMGTLKLSMIFAVTTMVVKNELLDKEEGKKLQLCDTKNPFINFSNPKEEGKKLNGITIKES</sequence>
<reference evidence="2 3" key="1">
    <citation type="submission" date="2015-04" db="EMBL/GenBank/DDBJ databases">
        <authorList>
            <person name="Syromyatnikov M.Y."/>
            <person name="Popov V.N."/>
        </authorList>
    </citation>
    <scope>NUCLEOTIDE SEQUENCE [LARGE SCALE GENOMIC DNA]</scope>
</reference>
<protein>
    <submittedName>
        <fullName evidence="2">CLUMA_CG018108, isoform A</fullName>
    </submittedName>
</protein>
<name>A0A1J1IZ19_9DIPT</name>
<dbReference type="Proteomes" id="UP000183832">
    <property type="component" value="Unassembled WGS sequence"/>
</dbReference>
<dbReference type="AlphaFoldDB" id="A0A1J1IZ19"/>
<proteinExistence type="predicted"/>
<evidence type="ECO:0000256" key="1">
    <source>
        <dbReference type="SAM" id="SignalP"/>
    </source>
</evidence>